<sequence>MGNRALKSGLEIYLSQIDESPLLTADQEKELARRIIEKNCPEAREHMIRSNLRLVVAIAKRYMNRGLPLVDLIEEGNIGLMRAVEGFDPDQGARFSTYGCWWIKQSIKRALINAVQPIHIPAYMVELIAKWKRASRELEEKLGRQPTIAELSKEMDLPAKKIRIISKAVRASQRPQRGGSGEDDQAPTLSEMLADDKVMAPDEQATVEDDLKTIRQLLDAIDDREAKILRLRYGLDGTEPMTLKDIGVEIGLTRERVRQIEIEALRKLQRRLESDRPLAAVRARASVEEDRKRQSA</sequence>
<dbReference type="InterPro" id="IPR007627">
    <property type="entry name" value="RNA_pol_sigma70_r2"/>
</dbReference>
<evidence type="ECO:0000256" key="5">
    <source>
        <dbReference type="ARBA" id="ARBA00023163"/>
    </source>
</evidence>
<keyword evidence="2 6" id="KW-0805">Transcription regulation</keyword>
<reference evidence="9 10" key="1">
    <citation type="submission" date="2019-02" db="EMBL/GenBank/DDBJ databases">
        <title>Deep-cultivation of Planctomycetes and their phenomic and genomic characterization uncovers novel biology.</title>
        <authorList>
            <person name="Wiegand S."/>
            <person name="Jogler M."/>
            <person name="Boedeker C."/>
            <person name="Pinto D."/>
            <person name="Vollmers J."/>
            <person name="Rivas-Marin E."/>
            <person name="Kohn T."/>
            <person name="Peeters S.H."/>
            <person name="Heuer A."/>
            <person name="Rast P."/>
            <person name="Oberbeckmann S."/>
            <person name="Bunk B."/>
            <person name="Jeske O."/>
            <person name="Meyerdierks A."/>
            <person name="Storesund J.E."/>
            <person name="Kallscheuer N."/>
            <person name="Luecker S."/>
            <person name="Lage O.M."/>
            <person name="Pohl T."/>
            <person name="Merkel B.J."/>
            <person name="Hornburger P."/>
            <person name="Mueller R.-W."/>
            <person name="Bruemmer F."/>
            <person name="Labrenz M."/>
            <person name="Spormann A.M."/>
            <person name="Op den Camp H."/>
            <person name="Overmann J."/>
            <person name="Amann R."/>
            <person name="Jetten M.S.M."/>
            <person name="Mascher T."/>
            <person name="Medema M.H."/>
            <person name="Devos D.P."/>
            <person name="Kaster A.-K."/>
            <person name="Ovreas L."/>
            <person name="Rohde M."/>
            <person name="Galperin M.Y."/>
            <person name="Jogler C."/>
        </authorList>
    </citation>
    <scope>NUCLEOTIDE SEQUENCE [LARGE SCALE GENOMIC DNA]</scope>
    <source>
        <strain evidence="9 10">Pan265</strain>
    </source>
</reference>
<gene>
    <name evidence="9" type="primary">rpoS</name>
    <name evidence="9" type="ORF">Pan265_11670</name>
</gene>
<dbReference type="InterPro" id="IPR013324">
    <property type="entry name" value="RNA_pol_sigma_r3/r4-like"/>
</dbReference>
<dbReference type="Pfam" id="PF04545">
    <property type="entry name" value="Sigma70_r4"/>
    <property type="match status" value="1"/>
</dbReference>
<dbReference type="InterPro" id="IPR036388">
    <property type="entry name" value="WH-like_DNA-bd_sf"/>
</dbReference>
<dbReference type="GO" id="GO:0003677">
    <property type="term" value="F:DNA binding"/>
    <property type="evidence" value="ECO:0007669"/>
    <property type="project" value="UniProtKB-KW"/>
</dbReference>
<evidence type="ECO:0000313" key="10">
    <source>
        <dbReference type="Proteomes" id="UP000320386"/>
    </source>
</evidence>
<dbReference type="Gene3D" id="1.10.601.10">
    <property type="entry name" value="RNA Polymerase Primary Sigma Factor"/>
    <property type="match status" value="1"/>
</dbReference>
<dbReference type="EMBL" id="CP036280">
    <property type="protein sequence ID" value="QDU71318.1"/>
    <property type="molecule type" value="Genomic_DNA"/>
</dbReference>
<dbReference type="InterPro" id="IPR050239">
    <property type="entry name" value="Sigma-70_RNA_pol_init_factors"/>
</dbReference>
<dbReference type="AlphaFoldDB" id="A0A518BWG7"/>
<dbReference type="PANTHER" id="PTHR30603:SF60">
    <property type="entry name" value="RNA POLYMERASE SIGMA FACTOR RPOD"/>
    <property type="match status" value="1"/>
</dbReference>
<evidence type="ECO:0000256" key="6">
    <source>
        <dbReference type="RuleBase" id="RU362124"/>
    </source>
</evidence>
<dbReference type="GO" id="GO:0006352">
    <property type="term" value="P:DNA-templated transcription initiation"/>
    <property type="evidence" value="ECO:0007669"/>
    <property type="project" value="InterPro"/>
</dbReference>
<dbReference type="InterPro" id="IPR000943">
    <property type="entry name" value="RNA_pol_sigma70"/>
</dbReference>
<evidence type="ECO:0000259" key="7">
    <source>
        <dbReference type="PROSITE" id="PS00715"/>
    </source>
</evidence>
<dbReference type="PRINTS" id="PR00046">
    <property type="entry name" value="SIGMA70FCT"/>
</dbReference>
<dbReference type="InterPro" id="IPR007630">
    <property type="entry name" value="RNA_pol_sigma70_r4"/>
</dbReference>
<dbReference type="OrthoDB" id="9780321at2"/>
<evidence type="ECO:0000313" key="9">
    <source>
        <dbReference type="EMBL" id="QDU71318.1"/>
    </source>
</evidence>
<evidence type="ECO:0000256" key="1">
    <source>
        <dbReference type="ARBA" id="ARBA00007788"/>
    </source>
</evidence>
<dbReference type="PROSITE" id="PS00715">
    <property type="entry name" value="SIGMA70_1"/>
    <property type="match status" value="1"/>
</dbReference>
<evidence type="ECO:0000259" key="8">
    <source>
        <dbReference type="PROSITE" id="PS00716"/>
    </source>
</evidence>
<dbReference type="InterPro" id="IPR014284">
    <property type="entry name" value="RNA_pol_sigma-70_dom"/>
</dbReference>
<comment type="function">
    <text evidence="6">Sigma factors are initiation factors that promote the attachment of RNA polymerase to specific initiation sites and are then released.</text>
</comment>
<dbReference type="PANTHER" id="PTHR30603">
    <property type="entry name" value="RNA POLYMERASE SIGMA FACTOR RPO"/>
    <property type="match status" value="1"/>
</dbReference>
<dbReference type="RefSeq" id="WP_145445472.1">
    <property type="nucleotide sequence ID" value="NZ_CP036280.1"/>
</dbReference>
<dbReference type="Pfam" id="PF04542">
    <property type="entry name" value="Sigma70_r2"/>
    <property type="match status" value="1"/>
</dbReference>
<keyword evidence="4 6" id="KW-0238">DNA-binding</keyword>
<dbReference type="KEGG" id="mcad:Pan265_11670"/>
<dbReference type="Gene3D" id="1.10.10.10">
    <property type="entry name" value="Winged helix-like DNA-binding domain superfamily/Winged helix DNA-binding domain"/>
    <property type="match status" value="2"/>
</dbReference>
<keyword evidence="3 6" id="KW-0731">Sigma factor</keyword>
<feature type="domain" description="RNA polymerase sigma-70" evidence="8">
    <location>
        <begin position="242"/>
        <end position="268"/>
    </location>
</feature>
<dbReference type="Pfam" id="PF00140">
    <property type="entry name" value="Sigma70_r1_2"/>
    <property type="match status" value="1"/>
</dbReference>
<evidence type="ECO:0000256" key="4">
    <source>
        <dbReference type="ARBA" id="ARBA00023125"/>
    </source>
</evidence>
<dbReference type="SUPFAM" id="SSF88946">
    <property type="entry name" value="Sigma2 domain of RNA polymerase sigma factors"/>
    <property type="match status" value="1"/>
</dbReference>
<dbReference type="InterPro" id="IPR013325">
    <property type="entry name" value="RNA_pol_sigma_r2"/>
</dbReference>
<dbReference type="Pfam" id="PF04539">
    <property type="entry name" value="Sigma70_r3"/>
    <property type="match status" value="1"/>
</dbReference>
<protein>
    <recommendedName>
        <fullName evidence="6">RNA polymerase sigma factor</fullName>
    </recommendedName>
</protein>
<dbReference type="InterPro" id="IPR009042">
    <property type="entry name" value="RNA_pol_sigma70_r1_2"/>
</dbReference>
<evidence type="ECO:0000256" key="3">
    <source>
        <dbReference type="ARBA" id="ARBA00023082"/>
    </source>
</evidence>
<dbReference type="CDD" id="cd06171">
    <property type="entry name" value="Sigma70_r4"/>
    <property type="match status" value="1"/>
</dbReference>
<name>A0A518BWG7_9BACT</name>
<accession>A0A518BWG7</accession>
<keyword evidence="10" id="KW-1185">Reference proteome</keyword>
<keyword evidence="5 6" id="KW-0804">Transcription</keyword>
<evidence type="ECO:0000256" key="2">
    <source>
        <dbReference type="ARBA" id="ARBA00023015"/>
    </source>
</evidence>
<dbReference type="PROSITE" id="PS00716">
    <property type="entry name" value="SIGMA70_2"/>
    <property type="match status" value="1"/>
</dbReference>
<dbReference type="SUPFAM" id="SSF88659">
    <property type="entry name" value="Sigma3 and sigma4 domains of RNA polymerase sigma factors"/>
    <property type="match status" value="2"/>
</dbReference>
<dbReference type="Proteomes" id="UP000320386">
    <property type="component" value="Chromosome"/>
</dbReference>
<proteinExistence type="inferred from homology"/>
<dbReference type="PIRSF" id="PIRSF000770">
    <property type="entry name" value="RNA_pol_sigma-SigE/K"/>
    <property type="match status" value="1"/>
</dbReference>
<organism evidence="9 10">
    <name type="scientific">Mucisphaera calidilacus</name>
    <dbReference type="NCBI Taxonomy" id="2527982"/>
    <lineage>
        <taxon>Bacteria</taxon>
        <taxon>Pseudomonadati</taxon>
        <taxon>Planctomycetota</taxon>
        <taxon>Phycisphaerae</taxon>
        <taxon>Phycisphaerales</taxon>
        <taxon>Phycisphaeraceae</taxon>
        <taxon>Mucisphaera</taxon>
    </lineage>
</organism>
<dbReference type="NCBIfam" id="TIGR02937">
    <property type="entry name" value="sigma70-ECF"/>
    <property type="match status" value="1"/>
</dbReference>
<dbReference type="InterPro" id="IPR007624">
    <property type="entry name" value="RNA_pol_sigma70_r3"/>
</dbReference>
<comment type="similarity">
    <text evidence="1 6">Belongs to the sigma-70 factor family.</text>
</comment>
<feature type="domain" description="RNA polymerase sigma-70" evidence="7">
    <location>
        <begin position="71"/>
        <end position="84"/>
    </location>
</feature>
<dbReference type="GO" id="GO:0016987">
    <property type="term" value="F:sigma factor activity"/>
    <property type="evidence" value="ECO:0007669"/>
    <property type="project" value="UniProtKB-KW"/>
</dbReference>